<proteinExistence type="predicted"/>
<reference evidence="2" key="1">
    <citation type="journal article" date="2019" name="Int. J. Syst. Evol. Microbiol.">
        <title>The Global Catalogue of Microorganisms (GCM) 10K type strain sequencing project: providing services to taxonomists for standard genome sequencing and annotation.</title>
        <authorList>
            <consortium name="The Broad Institute Genomics Platform"/>
            <consortium name="The Broad Institute Genome Sequencing Center for Infectious Disease"/>
            <person name="Wu L."/>
            <person name="Ma J."/>
        </authorList>
    </citation>
    <scope>NUCLEOTIDE SEQUENCE [LARGE SCALE GENOMIC DNA]</scope>
    <source>
        <strain evidence="2">DT92</strain>
    </source>
</reference>
<organism evidence="1 2">
    <name type="scientific">Aquimarina celericrescens</name>
    <dbReference type="NCBI Taxonomy" id="1964542"/>
    <lineage>
        <taxon>Bacteria</taxon>
        <taxon>Pseudomonadati</taxon>
        <taxon>Bacteroidota</taxon>
        <taxon>Flavobacteriia</taxon>
        <taxon>Flavobacteriales</taxon>
        <taxon>Flavobacteriaceae</taxon>
        <taxon>Aquimarina</taxon>
    </lineage>
</organism>
<gene>
    <name evidence="1" type="ORF">ACFSJT_02605</name>
</gene>
<comment type="caution">
    <text evidence="1">The sequence shown here is derived from an EMBL/GenBank/DDBJ whole genome shotgun (WGS) entry which is preliminary data.</text>
</comment>
<dbReference type="EMBL" id="JBHUHY010000002">
    <property type="protein sequence ID" value="MFD2185664.1"/>
    <property type="molecule type" value="Genomic_DNA"/>
</dbReference>
<evidence type="ECO:0008006" key="3">
    <source>
        <dbReference type="Google" id="ProtNLM"/>
    </source>
</evidence>
<keyword evidence="2" id="KW-1185">Reference proteome</keyword>
<evidence type="ECO:0000313" key="1">
    <source>
        <dbReference type="EMBL" id="MFD2185664.1"/>
    </source>
</evidence>
<dbReference type="Proteomes" id="UP001597344">
    <property type="component" value="Unassembled WGS sequence"/>
</dbReference>
<name>A0ABW5AS06_9FLAO</name>
<evidence type="ECO:0000313" key="2">
    <source>
        <dbReference type="Proteomes" id="UP001597344"/>
    </source>
</evidence>
<accession>A0ABW5AS06</accession>
<dbReference type="RefSeq" id="WP_378318637.1">
    <property type="nucleotide sequence ID" value="NZ_JBHUHY010000002.1"/>
</dbReference>
<sequence length="41" mass="4887">MYNSLNDLKDEKCNTYFLLLTITGCNSQEKEKEKTKEEEKQ</sequence>
<protein>
    <recommendedName>
        <fullName evidence="3">Lipoprotein</fullName>
    </recommendedName>
</protein>